<dbReference type="RefSeq" id="WP_193845454.1">
    <property type="nucleotide sequence ID" value="NZ_PRDM01000001.1"/>
</dbReference>
<evidence type="ECO:0000256" key="5">
    <source>
        <dbReference type="ARBA" id="ARBA00022801"/>
    </source>
</evidence>
<dbReference type="InterPro" id="IPR010720">
    <property type="entry name" value="Alpha-L-AF_C"/>
</dbReference>
<evidence type="ECO:0000256" key="4">
    <source>
        <dbReference type="ARBA" id="ARBA00022729"/>
    </source>
</evidence>
<dbReference type="Gene3D" id="2.60.40.1180">
    <property type="entry name" value="Golgi alpha-mannosidase II"/>
    <property type="match status" value="1"/>
</dbReference>
<dbReference type="SUPFAM" id="SSF51445">
    <property type="entry name" value="(Trans)glycosidases"/>
    <property type="match status" value="1"/>
</dbReference>
<evidence type="ECO:0000256" key="3">
    <source>
        <dbReference type="ARBA" id="ARBA00012670"/>
    </source>
</evidence>
<dbReference type="InterPro" id="IPR055235">
    <property type="entry name" value="ASD1_cat"/>
</dbReference>
<feature type="signal peptide" evidence="7">
    <location>
        <begin position="1"/>
        <end position="23"/>
    </location>
</feature>
<sequence length="661" mass="74288">MKNNLLSKSILGCLLLSSLYTNAQKTALEVDASKTVAKIQPTMFGLFFEDINFAADGGLYAEMIKNRSFEFDKPMMGWEQPNTKRSSLNKESGSAFPINLSKEKNNSNFCRVEINNDKGYALINEGFRGIGVKKDAQYNLSLKAANPKGAIKKIIFQLIDKDQKVIGETSIVPNSEQWNTYTSQFTAVQTEAKAKLKITFEGNGTIDLDMISLFPEDTWKGRKNGLRKDLVQLLYDVKPGFLRFPGGCIVEGRTLSDRYQWKKSIGNAAERKTMMNRWNVEFNHKQTPDYFQSFGLGFFEYFQLSEDIGAAPLPILSCGMACQYNTGELAPMDELDPYIQDALDLIEFANSDVSTKWGKLRADMGHPKPFNLKYIGVGNEQWGPDYIDRYKVFEKAIKAKYPKIIIVSGTGPSPDGEHFDFAMTELKKLNAELIDEHYYKSPQWFRENAGRYDNYDRKGPKIFAGEYAAQSVSGANPNNRNNWECAFSEAAFMTGLERNAEVVNMTSYAPLMAHEDAWQWTPDMIWFNNLQSYGSANYYVQQLFSTNKGTDLLSITQNGKALIGQNNLYASAVKDVNTKEIIVKLVNTSTSNQEVSIDLKGAKLGSKGSMITLVSPNVQDENTFADPKKISPKTSEYKITKGKQELNLPAYSVTVLKLKTN</sequence>
<dbReference type="Pfam" id="PF22848">
    <property type="entry name" value="ASD1_dom"/>
    <property type="match status" value="1"/>
</dbReference>
<evidence type="ECO:0000313" key="9">
    <source>
        <dbReference type="EMBL" id="MBE8724459.1"/>
    </source>
</evidence>
<dbReference type="EC" id="3.2.1.55" evidence="3"/>
<keyword evidence="10" id="KW-1185">Reference proteome</keyword>
<gene>
    <name evidence="9" type="ORF">C4F50_05800</name>
</gene>
<comment type="caution">
    <text evidence="9">The sequence shown here is derived from an EMBL/GenBank/DDBJ whole genome shotgun (WGS) entry which is preliminary data.</text>
</comment>
<dbReference type="InterPro" id="IPR017853">
    <property type="entry name" value="GH"/>
</dbReference>
<feature type="chain" id="PRO_5046736982" description="non-reducing end alpha-L-arabinofuranosidase" evidence="7">
    <location>
        <begin position="24"/>
        <end position="661"/>
    </location>
</feature>
<dbReference type="SMART" id="SM00813">
    <property type="entry name" value="Alpha-L-AF_C"/>
    <property type="match status" value="1"/>
</dbReference>
<comment type="catalytic activity">
    <reaction evidence="1">
        <text>Hydrolysis of terminal non-reducing alpha-L-arabinofuranoside residues in alpha-L-arabinosides.</text>
        <dbReference type="EC" id="3.2.1.55"/>
    </reaction>
</comment>
<evidence type="ECO:0000256" key="7">
    <source>
        <dbReference type="SAM" id="SignalP"/>
    </source>
</evidence>
<protein>
    <recommendedName>
        <fullName evidence="3">non-reducing end alpha-L-arabinofuranosidase</fullName>
        <ecNumber evidence="3">3.2.1.55</ecNumber>
    </recommendedName>
</protein>
<evidence type="ECO:0000256" key="6">
    <source>
        <dbReference type="ARBA" id="ARBA00023180"/>
    </source>
</evidence>
<evidence type="ECO:0000259" key="8">
    <source>
        <dbReference type="SMART" id="SM00813"/>
    </source>
</evidence>
<dbReference type="InterPro" id="IPR013780">
    <property type="entry name" value="Glyco_hydro_b"/>
</dbReference>
<accession>A0ABR9THF7</accession>
<dbReference type="Gene3D" id="2.60.120.260">
    <property type="entry name" value="Galactose-binding domain-like"/>
    <property type="match status" value="1"/>
</dbReference>
<organism evidence="9 10">
    <name type="scientific">Flavobacterium hungaricum</name>
    <dbReference type="NCBI Taxonomy" id="2082725"/>
    <lineage>
        <taxon>Bacteria</taxon>
        <taxon>Pseudomonadati</taxon>
        <taxon>Bacteroidota</taxon>
        <taxon>Flavobacteriia</taxon>
        <taxon>Flavobacteriales</taxon>
        <taxon>Flavobacteriaceae</taxon>
        <taxon>Flavobacterium</taxon>
    </lineage>
</organism>
<dbReference type="SUPFAM" id="SSF49785">
    <property type="entry name" value="Galactose-binding domain-like"/>
    <property type="match status" value="1"/>
</dbReference>
<reference evidence="9 10" key="1">
    <citation type="submission" date="2018-07" db="EMBL/GenBank/DDBJ databases">
        <title>Genome assembly of strain KB82.</title>
        <authorList>
            <person name="Kukolya J."/>
            <person name="Horvath B."/>
            <person name="Nagy I."/>
            <person name="Toth A."/>
        </authorList>
    </citation>
    <scope>NUCLEOTIDE SEQUENCE [LARGE SCALE GENOMIC DNA]</scope>
    <source>
        <strain evidence="9 10">Kb82</strain>
    </source>
</reference>
<name>A0ABR9THF7_9FLAO</name>
<keyword evidence="4 7" id="KW-0732">Signal</keyword>
<comment type="similarity">
    <text evidence="2">Belongs to the glycosyl hydrolase 51 family.</text>
</comment>
<dbReference type="Proteomes" id="UP000640614">
    <property type="component" value="Unassembled WGS sequence"/>
</dbReference>
<dbReference type="EMBL" id="PRDM01000001">
    <property type="protein sequence ID" value="MBE8724459.1"/>
    <property type="molecule type" value="Genomic_DNA"/>
</dbReference>
<dbReference type="InterPro" id="IPR051563">
    <property type="entry name" value="Glycosyl_Hydrolase_51"/>
</dbReference>
<dbReference type="PANTHER" id="PTHR31776">
    <property type="entry name" value="ALPHA-L-ARABINOFURANOSIDASE 1"/>
    <property type="match status" value="1"/>
</dbReference>
<dbReference type="Pfam" id="PF06964">
    <property type="entry name" value="Alpha-L-AF_C"/>
    <property type="match status" value="1"/>
</dbReference>
<dbReference type="InterPro" id="IPR008979">
    <property type="entry name" value="Galactose-bd-like_sf"/>
</dbReference>
<keyword evidence="6" id="KW-0325">Glycoprotein</keyword>
<dbReference type="Gene3D" id="3.20.20.80">
    <property type="entry name" value="Glycosidases"/>
    <property type="match status" value="1"/>
</dbReference>
<evidence type="ECO:0000256" key="2">
    <source>
        <dbReference type="ARBA" id="ARBA00007186"/>
    </source>
</evidence>
<evidence type="ECO:0000313" key="10">
    <source>
        <dbReference type="Proteomes" id="UP000640614"/>
    </source>
</evidence>
<proteinExistence type="inferred from homology"/>
<evidence type="ECO:0000256" key="1">
    <source>
        <dbReference type="ARBA" id="ARBA00001462"/>
    </source>
</evidence>
<keyword evidence="5" id="KW-0378">Hydrolase</keyword>
<dbReference type="PANTHER" id="PTHR31776:SF0">
    <property type="entry name" value="ALPHA-L-ARABINOFURANOSIDASE 1"/>
    <property type="match status" value="1"/>
</dbReference>
<dbReference type="SUPFAM" id="SSF51011">
    <property type="entry name" value="Glycosyl hydrolase domain"/>
    <property type="match status" value="1"/>
</dbReference>
<feature type="domain" description="Alpha-L-arabinofuranosidase C-terminal" evidence="8">
    <location>
        <begin position="465"/>
        <end position="652"/>
    </location>
</feature>